<name>A0A517SSU7_9BACT</name>
<evidence type="ECO:0000313" key="2">
    <source>
        <dbReference type="Proteomes" id="UP000315003"/>
    </source>
</evidence>
<gene>
    <name evidence="1" type="ORF">SV7mr_17030</name>
</gene>
<dbReference type="EMBL" id="CP036272">
    <property type="protein sequence ID" value="QDT59196.1"/>
    <property type="molecule type" value="Genomic_DNA"/>
</dbReference>
<evidence type="ECO:0000313" key="1">
    <source>
        <dbReference type="EMBL" id="QDT59196.1"/>
    </source>
</evidence>
<sequence>MPETGADVTIETIDRSQQASVDSLEDCSRQAGILPAKQSDATGPGRNHRVNYSAFDDQATFVACWGKVTRRSSECGCDPRD</sequence>
<proteinExistence type="predicted"/>
<protein>
    <submittedName>
        <fullName evidence="1">Uncharacterized protein</fullName>
    </submittedName>
</protein>
<dbReference type="Proteomes" id="UP000315003">
    <property type="component" value="Chromosome"/>
</dbReference>
<accession>A0A517SSU7</accession>
<dbReference type="AlphaFoldDB" id="A0A517SSU7"/>
<organism evidence="1 2">
    <name type="scientific">Stieleria bergensis</name>
    <dbReference type="NCBI Taxonomy" id="2528025"/>
    <lineage>
        <taxon>Bacteria</taxon>
        <taxon>Pseudomonadati</taxon>
        <taxon>Planctomycetota</taxon>
        <taxon>Planctomycetia</taxon>
        <taxon>Pirellulales</taxon>
        <taxon>Pirellulaceae</taxon>
        <taxon>Stieleria</taxon>
    </lineage>
</organism>
<keyword evidence="2" id="KW-1185">Reference proteome</keyword>
<reference evidence="1 2" key="1">
    <citation type="submission" date="2019-02" db="EMBL/GenBank/DDBJ databases">
        <title>Deep-cultivation of Planctomycetes and their phenomic and genomic characterization uncovers novel biology.</title>
        <authorList>
            <person name="Wiegand S."/>
            <person name="Jogler M."/>
            <person name="Boedeker C."/>
            <person name="Pinto D."/>
            <person name="Vollmers J."/>
            <person name="Rivas-Marin E."/>
            <person name="Kohn T."/>
            <person name="Peeters S.H."/>
            <person name="Heuer A."/>
            <person name="Rast P."/>
            <person name="Oberbeckmann S."/>
            <person name="Bunk B."/>
            <person name="Jeske O."/>
            <person name="Meyerdierks A."/>
            <person name="Storesund J.E."/>
            <person name="Kallscheuer N."/>
            <person name="Luecker S."/>
            <person name="Lage O.M."/>
            <person name="Pohl T."/>
            <person name="Merkel B.J."/>
            <person name="Hornburger P."/>
            <person name="Mueller R.-W."/>
            <person name="Bruemmer F."/>
            <person name="Labrenz M."/>
            <person name="Spormann A.M."/>
            <person name="Op den Camp H."/>
            <person name="Overmann J."/>
            <person name="Amann R."/>
            <person name="Jetten M.S.M."/>
            <person name="Mascher T."/>
            <person name="Medema M.H."/>
            <person name="Devos D.P."/>
            <person name="Kaster A.-K."/>
            <person name="Ovreas L."/>
            <person name="Rohde M."/>
            <person name="Galperin M.Y."/>
            <person name="Jogler C."/>
        </authorList>
    </citation>
    <scope>NUCLEOTIDE SEQUENCE [LARGE SCALE GENOMIC DNA]</scope>
    <source>
        <strain evidence="1 2">SV_7m_r</strain>
    </source>
</reference>